<name>A0A919JMA0_9ACTN</name>
<evidence type="ECO:0000259" key="2">
    <source>
        <dbReference type="PROSITE" id="PS50943"/>
    </source>
</evidence>
<comment type="caution">
    <text evidence="3">The sequence shown here is derived from an EMBL/GenBank/DDBJ whole genome shotgun (WGS) entry which is preliminary data.</text>
</comment>
<dbReference type="InterPro" id="IPR052345">
    <property type="entry name" value="Rad_response_metalloprotease"/>
</dbReference>
<keyword evidence="4" id="KW-1185">Reference proteome</keyword>
<dbReference type="SUPFAM" id="SSF47413">
    <property type="entry name" value="lambda repressor-like DNA-binding domains"/>
    <property type="match status" value="1"/>
</dbReference>
<comment type="similarity">
    <text evidence="1">Belongs to the short-chain fatty acyl-CoA assimilation regulator (ScfR) family.</text>
</comment>
<dbReference type="SMART" id="SM00530">
    <property type="entry name" value="HTH_XRE"/>
    <property type="match status" value="1"/>
</dbReference>
<dbReference type="RefSeq" id="WP_203775048.1">
    <property type="nucleotide sequence ID" value="NZ_BAAAYJ010000099.1"/>
</dbReference>
<dbReference type="PROSITE" id="PS50943">
    <property type="entry name" value="HTH_CROC1"/>
    <property type="match status" value="1"/>
</dbReference>
<feature type="domain" description="HTH cro/C1-type" evidence="2">
    <location>
        <begin position="17"/>
        <end position="79"/>
    </location>
</feature>
<accession>A0A919JMA0</accession>
<evidence type="ECO:0000256" key="1">
    <source>
        <dbReference type="ARBA" id="ARBA00007227"/>
    </source>
</evidence>
<dbReference type="Pfam" id="PF06114">
    <property type="entry name" value="Peptidase_M78"/>
    <property type="match status" value="1"/>
</dbReference>
<protein>
    <submittedName>
        <fullName evidence="3">XRE family transcriptional regulator</fullName>
    </submittedName>
</protein>
<dbReference type="Pfam" id="PF01381">
    <property type="entry name" value="HTH_3"/>
    <property type="match status" value="1"/>
</dbReference>
<dbReference type="EMBL" id="BOMQ01000079">
    <property type="protein sequence ID" value="GIE53201.1"/>
    <property type="molecule type" value="Genomic_DNA"/>
</dbReference>
<reference evidence="3" key="1">
    <citation type="submission" date="2021-01" db="EMBL/GenBank/DDBJ databases">
        <title>Whole genome shotgun sequence of Actinoplanes nipponensis NBRC 14063.</title>
        <authorList>
            <person name="Komaki H."/>
            <person name="Tamura T."/>
        </authorList>
    </citation>
    <scope>NUCLEOTIDE SEQUENCE</scope>
    <source>
        <strain evidence="3">NBRC 14063</strain>
    </source>
</reference>
<dbReference type="GO" id="GO:0003677">
    <property type="term" value="F:DNA binding"/>
    <property type="evidence" value="ECO:0007669"/>
    <property type="project" value="InterPro"/>
</dbReference>
<dbReference type="AlphaFoldDB" id="A0A919JMA0"/>
<dbReference type="Gene3D" id="1.10.260.40">
    <property type="entry name" value="lambda repressor-like DNA-binding domains"/>
    <property type="match status" value="1"/>
</dbReference>
<dbReference type="InterPro" id="IPR001387">
    <property type="entry name" value="Cro/C1-type_HTH"/>
</dbReference>
<dbReference type="PANTHER" id="PTHR43236:SF1">
    <property type="entry name" value="BLL7220 PROTEIN"/>
    <property type="match status" value="1"/>
</dbReference>
<proteinExistence type="inferred from homology"/>
<gene>
    <name evidence="3" type="ORF">Ani05nite_67350</name>
</gene>
<organism evidence="3 4">
    <name type="scientific">Actinoplanes nipponensis</name>
    <dbReference type="NCBI Taxonomy" id="135950"/>
    <lineage>
        <taxon>Bacteria</taxon>
        <taxon>Bacillati</taxon>
        <taxon>Actinomycetota</taxon>
        <taxon>Actinomycetes</taxon>
        <taxon>Micromonosporales</taxon>
        <taxon>Micromonosporaceae</taxon>
        <taxon>Actinoplanes</taxon>
    </lineage>
</organism>
<evidence type="ECO:0000313" key="3">
    <source>
        <dbReference type="EMBL" id="GIE53201.1"/>
    </source>
</evidence>
<dbReference type="PANTHER" id="PTHR43236">
    <property type="entry name" value="ANTITOXIN HIGA1"/>
    <property type="match status" value="1"/>
</dbReference>
<dbReference type="Gene3D" id="1.10.10.2910">
    <property type="match status" value="1"/>
</dbReference>
<dbReference type="CDD" id="cd00093">
    <property type="entry name" value="HTH_XRE"/>
    <property type="match status" value="1"/>
</dbReference>
<evidence type="ECO:0000313" key="4">
    <source>
        <dbReference type="Proteomes" id="UP000647172"/>
    </source>
</evidence>
<sequence length="370" mass="39067">MDVLFPLGNQAANPQLLIAAREALGLTQAELAARLGELSGNPAKSNQSYVSRVEKGTLPLIADRLQQFAVALESTPEFLVAEAKMWSLGEGCLYHRNRRTTKASTLRRLHAQINLVRLYLTRLAVAAGTPLPTFAVSPTRVEGVVGPQTVAAGLRAELGLPDGAIASVTAVAEQLGALVVPMSLGGREVDATSLHPPGEPPVFVVNTDAPVDRQRFTLTHEIAHCVCTPGVGADAEDMAQRFAAEFLAPYDQIYPDLAATAVTPARLLQLKVKWRISAAAVLRRSTDLGVITDSRYRTISAQTSALGWRTEEPEPLPAETPRLVPAIVRAAVRAAGSVEAAAAAAGTTPARLTGLFGDAVTDAIPQQDGT</sequence>
<dbReference type="Proteomes" id="UP000647172">
    <property type="component" value="Unassembled WGS sequence"/>
</dbReference>
<dbReference type="InterPro" id="IPR010359">
    <property type="entry name" value="IrrE_HExxH"/>
</dbReference>
<dbReference type="InterPro" id="IPR010982">
    <property type="entry name" value="Lambda_DNA-bd_dom_sf"/>
</dbReference>